<evidence type="ECO:0000256" key="4">
    <source>
        <dbReference type="ARBA" id="ARBA00022982"/>
    </source>
</evidence>
<dbReference type="EMBL" id="ACJD01000006">
    <property type="protein sequence ID" value="EEH13536.1"/>
    <property type="molecule type" value="Genomic_DNA"/>
</dbReference>
<protein>
    <submittedName>
        <fullName evidence="9">Cytochrome c2</fullName>
    </submittedName>
</protein>
<dbReference type="PRINTS" id="PR00604">
    <property type="entry name" value="CYTCHRMECIAB"/>
</dbReference>
<keyword evidence="2 6" id="KW-0349">Heme</keyword>
<dbReference type="InterPro" id="IPR002327">
    <property type="entry name" value="Cyt_c_1A/1B"/>
</dbReference>
<evidence type="ECO:0000256" key="6">
    <source>
        <dbReference type="PROSITE-ProRule" id="PRU00433"/>
    </source>
</evidence>
<evidence type="ECO:0000259" key="8">
    <source>
        <dbReference type="PROSITE" id="PS51007"/>
    </source>
</evidence>
<evidence type="ECO:0000256" key="3">
    <source>
        <dbReference type="ARBA" id="ARBA00022723"/>
    </source>
</evidence>
<evidence type="ECO:0000256" key="5">
    <source>
        <dbReference type="ARBA" id="ARBA00023004"/>
    </source>
</evidence>
<dbReference type="InterPro" id="IPR009056">
    <property type="entry name" value="Cyt_c-like_dom"/>
</dbReference>
<dbReference type="GO" id="GO:0020037">
    <property type="term" value="F:heme binding"/>
    <property type="evidence" value="ECO:0007669"/>
    <property type="project" value="InterPro"/>
</dbReference>
<dbReference type="Gene3D" id="1.10.760.10">
    <property type="entry name" value="Cytochrome c-like domain"/>
    <property type="match status" value="1"/>
</dbReference>
<keyword evidence="7" id="KW-0732">Signal</keyword>
<comment type="caution">
    <text evidence="9">The sequence shown here is derived from an EMBL/GenBank/DDBJ whole genome shotgun (WGS) entry which is preliminary data.</text>
</comment>
<keyword evidence="1" id="KW-0813">Transport</keyword>
<dbReference type="FunFam" id="1.10.760.10:FF:000001">
    <property type="entry name" value="Cytochrome c iso-1"/>
    <property type="match status" value="1"/>
</dbReference>
<dbReference type="Pfam" id="PF00034">
    <property type="entry name" value="Cytochrom_C"/>
    <property type="match status" value="1"/>
</dbReference>
<dbReference type="PANTHER" id="PTHR11961">
    <property type="entry name" value="CYTOCHROME C"/>
    <property type="match status" value="1"/>
</dbReference>
<feature type="signal peptide" evidence="7">
    <location>
        <begin position="1"/>
        <end position="40"/>
    </location>
</feature>
<feature type="domain" description="Cytochrome c" evidence="8">
    <location>
        <begin position="41"/>
        <end position="141"/>
    </location>
</feature>
<evidence type="ECO:0000256" key="7">
    <source>
        <dbReference type="SAM" id="SignalP"/>
    </source>
</evidence>
<reference evidence="9 10" key="1">
    <citation type="submission" date="2009-03" db="EMBL/GenBank/DDBJ databases">
        <authorList>
            <person name="Setubal J.C."/>
            <person name="Boyle S."/>
            <person name="Crasta O.R."/>
            <person name="Gillespie J.J."/>
            <person name="Kenyon R.W."/>
            <person name="Lu J."/>
            <person name="Mane S."/>
            <person name="Nagrani S."/>
            <person name="Shallom J.M."/>
            <person name="Shallom S."/>
            <person name="Shukla M."/>
            <person name="Snyder E.E."/>
            <person name="Sobral B.W."/>
            <person name="Wattam A.R."/>
            <person name="Will R."/>
            <person name="Williams K."/>
            <person name="Yoo H."/>
            <person name="Bruce D.H."/>
            <person name="Detter C."/>
            <person name="Munk C."/>
            <person name="Brettin T.S."/>
            <person name="Ficht T."/>
        </authorList>
    </citation>
    <scope>NUCLEOTIDE SEQUENCE [LARGE SCALE GENOMIC DNA]</scope>
    <source>
        <strain evidence="9 10">Cudo</strain>
    </source>
</reference>
<evidence type="ECO:0000256" key="2">
    <source>
        <dbReference type="ARBA" id="ARBA00022617"/>
    </source>
</evidence>
<gene>
    <name evidence="9" type="ORF">BCETI_6000484</name>
</gene>
<dbReference type="InterPro" id="IPR036909">
    <property type="entry name" value="Cyt_c-like_dom_sf"/>
</dbReference>
<accession>C0G9C2</accession>
<dbReference type="AlphaFoldDB" id="C0G9C2"/>
<evidence type="ECO:0000313" key="9">
    <source>
        <dbReference type="EMBL" id="EEH13536.1"/>
    </source>
</evidence>
<evidence type="ECO:0000313" key="10">
    <source>
        <dbReference type="Proteomes" id="UP000003678"/>
    </source>
</evidence>
<dbReference type="GO" id="GO:0009055">
    <property type="term" value="F:electron transfer activity"/>
    <property type="evidence" value="ECO:0007669"/>
    <property type="project" value="InterPro"/>
</dbReference>
<keyword evidence="5 6" id="KW-0408">Iron</keyword>
<keyword evidence="4" id="KW-0249">Electron transport</keyword>
<dbReference type="Proteomes" id="UP000003678">
    <property type="component" value="Unassembled WGS sequence"/>
</dbReference>
<keyword evidence="3 6" id="KW-0479">Metal-binding</keyword>
<organism evidence="9 10">
    <name type="scientific">Brucella ceti str. Cudo</name>
    <dbReference type="NCBI Taxonomy" id="595497"/>
    <lineage>
        <taxon>Bacteria</taxon>
        <taxon>Pseudomonadati</taxon>
        <taxon>Pseudomonadota</taxon>
        <taxon>Alphaproteobacteria</taxon>
        <taxon>Hyphomicrobiales</taxon>
        <taxon>Brucellaceae</taxon>
        <taxon>Brucella/Ochrobactrum group</taxon>
        <taxon>Brucella</taxon>
    </lineage>
</organism>
<dbReference type="PROSITE" id="PS51007">
    <property type="entry name" value="CYTC"/>
    <property type="match status" value="1"/>
</dbReference>
<evidence type="ECO:0000256" key="1">
    <source>
        <dbReference type="ARBA" id="ARBA00022448"/>
    </source>
</evidence>
<dbReference type="SUPFAM" id="SSF46626">
    <property type="entry name" value="Cytochrome c"/>
    <property type="match status" value="1"/>
</dbReference>
<sequence length="148" mass="16195">MSDYGLGRPNKTKEFSNMRAAMTAISAIAASLLISTVAQGADIESGKKIFNACKACHQIGEGAKNMVGPELNGLFGRHSGSVEGYKYSDANKNSGIVWDEEIFRKYIKKPREVIPKTKMVYAGLKDEGKIDDLIAFLKQYDLGGKIKE</sequence>
<feature type="chain" id="PRO_5005666655" evidence="7">
    <location>
        <begin position="41"/>
        <end position="148"/>
    </location>
</feature>
<proteinExistence type="predicted"/>
<name>C0G9C2_9HYPH</name>
<dbReference type="GO" id="GO:0046872">
    <property type="term" value="F:metal ion binding"/>
    <property type="evidence" value="ECO:0007669"/>
    <property type="project" value="UniProtKB-KW"/>
</dbReference>